<evidence type="ECO:0000256" key="1">
    <source>
        <dbReference type="ARBA" id="ARBA00004651"/>
    </source>
</evidence>
<dbReference type="CDD" id="cd06550">
    <property type="entry name" value="TM_ABC_iron-siderophores_like"/>
    <property type="match status" value="1"/>
</dbReference>
<evidence type="ECO:0000313" key="9">
    <source>
        <dbReference type="EMBL" id="MBB3713404.1"/>
    </source>
</evidence>
<accession>A0ABR6HS75</accession>
<evidence type="ECO:0000256" key="7">
    <source>
        <dbReference type="ARBA" id="ARBA00023136"/>
    </source>
</evidence>
<dbReference type="InterPro" id="IPR037294">
    <property type="entry name" value="ABC_BtuC-like"/>
</dbReference>
<comment type="subcellular location">
    <subcellularLocation>
        <location evidence="1">Cell membrane</location>
        <topology evidence="1">Multi-pass membrane protein</topology>
    </subcellularLocation>
</comment>
<feature type="transmembrane region" description="Helical" evidence="8">
    <location>
        <begin position="196"/>
        <end position="214"/>
    </location>
</feature>
<feature type="transmembrane region" description="Helical" evidence="8">
    <location>
        <begin position="282"/>
        <end position="303"/>
    </location>
</feature>
<evidence type="ECO:0000256" key="4">
    <source>
        <dbReference type="ARBA" id="ARBA00022475"/>
    </source>
</evidence>
<dbReference type="EMBL" id="JACIBX010000014">
    <property type="protein sequence ID" value="MBB3713404.1"/>
    <property type="molecule type" value="Genomic_DNA"/>
</dbReference>
<keyword evidence="7 8" id="KW-0472">Membrane</keyword>
<feature type="transmembrane region" description="Helical" evidence="8">
    <location>
        <begin position="151"/>
        <end position="176"/>
    </location>
</feature>
<evidence type="ECO:0000256" key="5">
    <source>
        <dbReference type="ARBA" id="ARBA00022692"/>
    </source>
</evidence>
<feature type="transmembrane region" description="Helical" evidence="8">
    <location>
        <begin position="252"/>
        <end position="270"/>
    </location>
</feature>
<evidence type="ECO:0000256" key="2">
    <source>
        <dbReference type="ARBA" id="ARBA00007935"/>
    </source>
</evidence>
<gene>
    <name evidence="9" type="ORF">FHS00_003008</name>
</gene>
<comment type="similarity">
    <text evidence="2">Belongs to the binding-protein-dependent transport system permease family. FecCD subfamily.</text>
</comment>
<keyword evidence="3" id="KW-0813">Transport</keyword>
<dbReference type="Pfam" id="PF01032">
    <property type="entry name" value="FecCD"/>
    <property type="match status" value="1"/>
</dbReference>
<dbReference type="SUPFAM" id="SSF81345">
    <property type="entry name" value="ABC transporter involved in vitamin B12 uptake, BtuC"/>
    <property type="match status" value="1"/>
</dbReference>
<feature type="transmembrane region" description="Helical" evidence="8">
    <location>
        <begin position="118"/>
        <end position="139"/>
    </location>
</feature>
<protein>
    <submittedName>
        <fullName evidence="9">Iron complex transport system permease protein</fullName>
    </submittedName>
</protein>
<reference evidence="9 10" key="1">
    <citation type="submission" date="2020-08" db="EMBL/GenBank/DDBJ databases">
        <title>Genomic Encyclopedia of Type Strains, Phase III (KMG-III): the genomes of soil and plant-associated and newly described type strains.</title>
        <authorList>
            <person name="Whitman W."/>
        </authorList>
    </citation>
    <scope>NUCLEOTIDE SEQUENCE [LARGE SCALE GENOMIC DNA]</scope>
    <source>
        <strain evidence="9 10">CECT 8572</strain>
    </source>
</reference>
<dbReference type="PANTHER" id="PTHR30472">
    <property type="entry name" value="FERRIC ENTEROBACTIN TRANSPORT SYSTEM PERMEASE PROTEIN"/>
    <property type="match status" value="1"/>
</dbReference>
<keyword evidence="5 8" id="KW-0812">Transmembrane</keyword>
<feature type="transmembrane region" description="Helical" evidence="8">
    <location>
        <begin position="309"/>
        <end position="327"/>
    </location>
</feature>
<organism evidence="9 10">
    <name type="scientific">Limimaricola variabilis</name>
    <dbReference type="NCBI Taxonomy" id="1492771"/>
    <lineage>
        <taxon>Bacteria</taxon>
        <taxon>Pseudomonadati</taxon>
        <taxon>Pseudomonadota</taxon>
        <taxon>Alphaproteobacteria</taxon>
        <taxon>Rhodobacterales</taxon>
        <taxon>Paracoccaceae</taxon>
        <taxon>Limimaricola</taxon>
    </lineage>
</organism>
<feature type="transmembrane region" description="Helical" evidence="8">
    <location>
        <begin position="226"/>
        <end position="246"/>
    </location>
</feature>
<evidence type="ECO:0000256" key="6">
    <source>
        <dbReference type="ARBA" id="ARBA00022989"/>
    </source>
</evidence>
<feature type="transmembrane region" description="Helical" evidence="8">
    <location>
        <begin position="88"/>
        <end position="106"/>
    </location>
</feature>
<evidence type="ECO:0000256" key="3">
    <source>
        <dbReference type="ARBA" id="ARBA00022448"/>
    </source>
</evidence>
<dbReference type="Proteomes" id="UP000576152">
    <property type="component" value="Unassembled WGS sequence"/>
</dbReference>
<feature type="transmembrane region" description="Helical" evidence="8">
    <location>
        <begin position="56"/>
        <end position="76"/>
    </location>
</feature>
<comment type="caution">
    <text evidence="9">The sequence shown here is derived from an EMBL/GenBank/DDBJ whole genome shotgun (WGS) entry which is preliminary data.</text>
</comment>
<evidence type="ECO:0000313" key="10">
    <source>
        <dbReference type="Proteomes" id="UP000576152"/>
    </source>
</evidence>
<dbReference type="RefSeq" id="WP_183474883.1">
    <property type="nucleotide sequence ID" value="NZ_JACIBX010000014.1"/>
</dbReference>
<sequence>MNVTAARLGLLGMLLSALLLTGIGTGSSFLGPDRVIAALWGTGERMDMVIVWTLRLPRVALAALAGAALALSGALLQRATRNPLAAPSVLGITDGAAVGVLLFLTISSDAANHLTVPVAWQPAFAGLGATGFALLVLLLGGRHRADPLRLLLYGVALAALAKALVVLLLIVGPVYRASQALIWLAGSVQAAQGRDVVLLGSVLGLSLPVLILLARPLDQLRLDPDSAFATGLPVAAVRGAALALAVALAAGAVSVAGGIGFVGLLAPHAARLLFGSRAAPQLIGAALLGAAMTTGADLLVRLAFQPLEVPVGAVTAALGAPFFLWLLNRRGDPHA</sequence>
<keyword evidence="4" id="KW-1003">Cell membrane</keyword>
<keyword evidence="10" id="KW-1185">Reference proteome</keyword>
<keyword evidence="6 8" id="KW-1133">Transmembrane helix</keyword>
<proteinExistence type="inferred from homology"/>
<evidence type="ECO:0000256" key="8">
    <source>
        <dbReference type="SAM" id="Phobius"/>
    </source>
</evidence>
<name>A0ABR6HS75_9RHOB</name>
<dbReference type="PANTHER" id="PTHR30472:SF24">
    <property type="entry name" value="FERRIC ENTEROBACTIN TRANSPORT SYSTEM PERMEASE PROTEIN FEPG"/>
    <property type="match status" value="1"/>
</dbReference>
<dbReference type="InterPro" id="IPR000522">
    <property type="entry name" value="ABC_transptr_permease_BtuC"/>
</dbReference>
<dbReference type="Gene3D" id="1.10.3470.10">
    <property type="entry name" value="ABC transporter involved in vitamin B12 uptake, BtuC"/>
    <property type="match status" value="1"/>
</dbReference>